<evidence type="ECO:0000313" key="1">
    <source>
        <dbReference type="EMBL" id="ADC49191.1"/>
    </source>
</evidence>
<proteinExistence type="predicted"/>
<name>D3FYG8_ALKPO</name>
<protein>
    <submittedName>
        <fullName evidence="1">Uncharacterized protein</fullName>
    </submittedName>
</protein>
<gene>
    <name evidence="1" type="ordered locus">BpOF4_05645</name>
</gene>
<dbReference type="InterPro" id="IPR045527">
    <property type="entry name" value="DUF6470"/>
</dbReference>
<dbReference type="RefSeq" id="WP_012960464.1">
    <property type="nucleotide sequence ID" value="NC_013791.2"/>
</dbReference>
<sequence length="193" mass="21768">MQLASLNIQTTPAQTGLRSQKGTLQLKQHQADLNIQTNREPLKISTTYPQLSIDQTEAFADANLKNPLRFANDNYGKIKSIVYEYLAKKTQEGTQMMEIEHGYGGAIARIAKQNSQSPEPQLQLVNIPRSMNQTKIDFRPSEISFQVPRHEAAISVNRREPEVHMPKWQTETYVKQKNSISFQAIGAAIDSSL</sequence>
<dbReference type="EMBL" id="CP001878">
    <property type="protein sequence ID" value="ADC49191.1"/>
    <property type="molecule type" value="Genomic_DNA"/>
</dbReference>
<dbReference type="Pfam" id="PF20074">
    <property type="entry name" value="DUF6470"/>
    <property type="match status" value="1"/>
</dbReference>
<accession>D3FYG8</accession>
<dbReference type="eggNOG" id="ENOG5031RPF">
    <property type="taxonomic scope" value="Bacteria"/>
</dbReference>
<dbReference type="HOGENOM" id="CLU_117584_2_0_9"/>
<dbReference type="AlphaFoldDB" id="D3FYG8"/>
<dbReference type="Proteomes" id="UP000001544">
    <property type="component" value="Chromosome"/>
</dbReference>
<reference evidence="1 2" key="1">
    <citation type="journal article" date="2011" name="Environ. Microbiol.">
        <title>Genome of alkaliphilic Bacillus pseudofirmus OF4 reveals adaptations that support the ability to grow in an external pH range from 7.5 to 11.4.</title>
        <authorList>
            <person name="Janto B."/>
            <person name="Ahmed A."/>
            <person name="Ito M."/>
            <person name="Liu J."/>
            <person name="Hicks D.B."/>
            <person name="Pagni S."/>
            <person name="Fackelmayer O.J."/>
            <person name="Smith T.A."/>
            <person name="Earl J."/>
            <person name="Elbourne L.D."/>
            <person name="Hassan K."/>
            <person name="Paulsen I.T."/>
            <person name="Kolsto A.B."/>
            <person name="Tourasse N.J."/>
            <person name="Ehrlich G.D."/>
            <person name="Boissy R."/>
            <person name="Ivey D.M."/>
            <person name="Li G."/>
            <person name="Xue Y."/>
            <person name="Ma Y."/>
            <person name="Hu F.Z."/>
            <person name="Krulwich T.A."/>
        </authorList>
    </citation>
    <scope>NUCLEOTIDE SEQUENCE [LARGE SCALE GENOMIC DNA]</scope>
    <source>
        <strain evidence="2">ATCC BAA-2126 / JCM 17055 / OF4</strain>
    </source>
</reference>
<keyword evidence="2" id="KW-1185">Reference proteome</keyword>
<dbReference type="STRING" id="398511.BpOF4_05645"/>
<organism evidence="1 2">
    <name type="scientific">Alkalihalophilus pseudofirmus (strain ATCC BAA-2126 / JCM 17055 / OF4)</name>
    <name type="common">Bacillus pseudofirmus</name>
    <dbReference type="NCBI Taxonomy" id="398511"/>
    <lineage>
        <taxon>Bacteria</taxon>
        <taxon>Bacillati</taxon>
        <taxon>Bacillota</taxon>
        <taxon>Bacilli</taxon>
        <taxon>Bacillales</taxon>
        <taxon>Bacillaceae</taxon>
        <taxon>Alkalihalophilus</taxon>
    </lineage>
</organism>
<dbReference type="KEGG" id="bpf:BpOF4_05645"/>
<evidence type="ECO:0000313" key="2">
    <source>
        <dbReference type="Proteomes" id="UP000001544"/>
    </source>
</evidence>